<evidence type="ECO:0000256" key="1">
    <source>
        <dbReference type="ARBA" id="ARBA00001947"/>
    </source>
</evidence>
<dbReference type="GO" id="GO:0003779">
    <property type="term" value="F:actin binding"/>
    <property type="evidence" value="ECO:0007669"/>
    <property type="project" value="InterPro"/>
</dbReference>
<dbReference type="AlphaFoldDB" id="A0AAV7JCH7"/>
<feature type="binding site" evidence="10">
    <location>
        <position position="448"/>
    </location>
    <ligand>
        <name>Zn(2+)</name>
        <dbReference type="ChEBI" id="CHEBI:29105"/>
    </ligand>
</feature>
<dbReference type="GO" id="GO:0007010">
    <property type="term" value="P:cytoskeleton organization"/>
    <property type="evidence" value="ECO:0007669"/>
    <property type="project" value="InterPro"/>
</dbReference>
<feature type="domain" description="Deacetylase sirtuin-type" evidence="12">
    <location>
        <begin position="295"/>
        <end position="549"/>
    </location>
</feature>
<feature type="binding site" evidence="10">
    <location>
        <position position="420"/>
    </location>
    <ligand>
        <name>Zn(2+)</name>
        <dbReference type="ChEBI" id="CHEBI:29105"/>
    </ligand>
</feature>
<evidence type="ECO:0000256" key="3">
    <source>
        <dbReference type="ARBA" id="ARBA00022679"/>
    </source>
</evidence>
<gene>
    <name evidence="13" type="ORF">LOD99_12606</name>
</gene>
<feature type="region of interest" description="Disordered" evidence="11">
    <location>
        <begin position="203"/>
        <end position="239"/>
    </location>
</feature>
<feature type="binding site" evidence="10">
    <location>
        <position position="453"/>
    </location>
    <ligand>
        <name>Zn(2+)</name>
        <dbReference type="ChEBI" id="CHEBI:29105"/>
    </ligand>
</feature>
<dbReference type="Gene3D" id="2.20.28.200">
    <property type="match status" value="1"/>
</dbReference>
<dbReference type="PANTHER" id="PTHR11085:SF1">
    <property type="entry name" value="NAD-DEPENDENT PROTEIN DEACETYLASE SIRTUIN-7"/>
    <property type="match status" value="1"/>
</dbReference>
<evidence type="ECO:0000259" key="12">
    <source>
        <dbReference type="PROSITE" id="PS50305"/>
    </source>
</evidence>
<feature type="active site" description="Proton acceptor" evidence="10">
    <location>
        <position position="412"/>
    </location>
</feature>
<evidence type="ECO:0000256" key="4">
    <source>
        <dbReference type="ARBA" id="ARBA00022723"/>
    </source>
</evidence>
<dbReference type="SUPFAM" id="SSF52467">
    <property type="entry name" value="DHS-like NAD/FAD-binding domain"/>
    <property type="match status" value="1"/>
</dbReference>
<dbReference type="InterPro" id="IPR003000">
    <property type="entry name" value="Sirtuin"/>
</dbReference>
<keyword evidence="2" id="KW-0597">Phosphoprotein</keyword>
<proteinExistence type="inferred from homology"/>
<evidence type="ECO:0000313" key="14">
    <source>
        <dbReference type="Proteomes" id="UP001165289"/>
    </source>
</evidence>
<organism evidence="13 14">
    <name type="scientific">Oopsacas minuta</name>
    <dbReference type="NCBI Taxonomy" id="111878"/>
    <lineage>
        <taxon>Eukaryota</taxon>
        <taxon>Metazoa</taxon>
        <taxon>Porifera</taxon>
        <taxon>Hexactinellida</taxon>
        <taxon>Hexasterophora</taxon>
        <taxon>Lyssacinosida</taxon>
        <taxon>Leucopsacidae</taxon>
        <taxon>Oopsacas</taxon>
    </lineage>
</organism>
<evidence type="ECO:0000256" key="5">
    <source>
        <dbReference type="ARBA" id="ARBA00022833"/>
    </source>
</evidence>
<comment type="caution">
    <text evidence="13">The sequence shown here is derived from an EMBL/GenBank/DDBJ whole genome shotgun (WGS) entry which is preliminary data.</text>
</comment>
<keyword evidence="6" id="KW-0520">NAD</keyword>
<evidence type="ECO:0000256" key="8">
    <source>
        <dbReference type="ARBA" id="ARBA00041832"/>
    </source>
</evidence>
<protein>
    <recommendedName>
        <fullName evidence="9">Regulatory protein SIR2 homolog 7</fullName>
    </recommendedName>
    <alternativeName>
        <fullName evidence="8">SIR2-like protein 7</fullName>
    </alternativeName>
</protein>
<name>A0AAV7JCH7_9METZ</name>
<dbReference type="Pfam" id="PF08603">
    <property type="entry name" value="CAP_C"/>
    <property type="match status" value="1"/>
</dbReference>
<dbReference type="Proteomes" id="UP001165289">
    <property type="component" value="Unassembled WGS sequence"/>
</dbReference>
<feature type="compositionally biased region" description="Polar residues" evidence="11">
    <location>
        <begin position="216"/>
        <end position="225"/>
    </location>
</feature>
<dbReference type="InterPro" id="IPR016098">
    <property type="entry name" value="CAP/MinC_C"/>
</dbReference>
<dbReference type="GO" id="GO:0017136">
    <property type="term" value="F:histone deacetylase activity, NAD-dependent"/>
    <property type="evidence" value="ECO:0007669"/>
    <property type="project" value="TreeGrafter"/>
</dbReference>
<accession>A0AAV7JCH7</accession>
<dbReference type="GO" id="GO:0046872">
    <property type="term" value="F:metal ion binding"/>
    <property type="evidence" value="ECO:0007669"/>
    <property type="project" value="UniProtKB-KW"/>
</dbReference>
<reference evidence="13 14" key="1">
    <citation type="journal article" date="2023" name="BMC Biol.">
        <title>The compact genome of the sponge Oopsacas minuta (Hexactinellida) is lacking key metazoan core genes.</title>
        <authorList>
            <person name="Santini S."/>
            <person name="Schenkelaars Q."/>
            <person name="Jourda C."/>
            <person name="Duchesne M."/>
            <person name="Belahbib H."/>
            <person name="Rocher C."/>
            <person name="Selva M."/>
            <person name="Riesgo A."/>
            <person name="Vervoort M."/>
            <person name="Leys S.P."/>
            <person name="Kodjabachian L."/>
            <person name="Le Bivic A."/>
            <person name="Borchiellini C."/>
            <person name="Claverie J.M."/>
            <person name="Renard E."/>
        </authorList>
    </citation>
    <scope>NUCLEOTIDE SEQUENCE [LARGE SCALE GENOMIC DNA]</scope>
    <source>
        <strain evidence="13">SPO-2</strain>
    </source>
</reference>
<comment type="similarity">
    <text evidence="7">Belongs to the sirtuin family. Class IV subfamily.</text>
</comment>
<dbReference type="Pfam" id="PF02146">
    <property type="entry name" value="SIR2"/>
    <property type="match status" value="1"/>
</dbReference>
<dbReference type="InterPro" id="IPR036223">
    <property type="entry name" value="CAP_C_sf"/>
</dbReference>
<comment type="cofactor">
    <cofactor evidence="1">
        <name>Zn(2+)</name>
        <dbReference type="ChEBI" id="CHEBI:29105"/>
    </cofactor>
</comment>
<dbReference type="PANTHER" id="PTHR11085">
    <property type="entry name" value="NAD-DEPENDENT PROTEIN DEACYLASE SIRTUIN-5, MITOCHONDRIAL-RELATED"/>
    <property type="match status" value="1"/>
</dbReference>
<dbReference type="PROSITE" id="PS50305">
    <property type="entry name" value="SIRTUIN"/>
    <property type="match status" value="1"/>
</dbReference>
<evidence type="ECO:0000256" key="2">
    <source>
        <dbReference type="ARBA" id="ARBA00022553"/>
    </source>
</evidence>
<dbReference type="InterPro" id="IPR026590">
    <property type="entry name" value="Ssirtuin_cat_dom"/>
</dbReference>
<dbReference type="EMBL" id="JAKMXF010000354">
    <property type="protein sequence ID" value="KAI6646485.1"/>
    <property type="molecule type" value="Genomic_DNA"/>
</dbReference>
<evidence type="ECO:0000256" key="11">
    <source>
        <dbReference type="SAM" id="MobiDB-lite"/>
    </source>
</evidence>
<dbReference type="Gene3D" id="3.40.50.1220">
    <property type="entry name" value="TPP-binding domain"/>
    <property type="match status" value="1"/>
</dbReference>
<keyword evidence="4 10" id="KW-0479">Metal-binding</keyword>
<dbReference type="Gene3D" id="2.160.20.70">
    <property type="match status" value="1"/>
</dbReference>
<dbReference type="GO" id="GO:0005634">
    <property type="term" value="C:nucleus"/>
    <property type="evidence" value="ECO:0007669"/>
    <property type="project" value="TreeGrafter"/>
</dbReference>
<keyword evidence="5 10" id="KW-0862">Zinc</keyword>
<evidence type="ECO:0000256" key="10">
    <source>
        <dbReference type="PROSITE-ProRule" id="PRU00236"/>
    </source>
</evidence>
<keyword evidence="3" id="KW-0808">Transferase</keyword>
<dbReference type="InterPro" id="IPR050134">
    <property type="entry name" value="NAD-dep_sirtuin_deacylases"/>
</dbReference>
<evidence type="ECO:0000313" key="13">
    <source>
        <dbReference type="EMBL" id="KAI6646485.1"/>
    </source>
</evidence>
<dbReference type="GO" id="GO:0070403">
    <property type="term" value="F:NAD+ binding"/>
    <property type="evidence" value="ECO:0007669"/>
    <property type="project" value="InterPro"/>
</dbReference>
<dbReference type="SUPFAM" id="SSF69340">
    <property type="entry name" value="C-terminal domain of adenylylcyclase associated protein"/>
    <property type="match status" value="1"/>
</dbReference>
<evidence type="ECO:0000256" key="6">
    <source>
        <dbReference type="ARBA" id="ARBA00023027"/>
    </source>
</evidence>
<feature type="region of interest" description="Disordered" evidence="11">
    <location>
        <begin position="253"/>
        <end position="278"/>
    </location>
</feature>
<feature type="binding site" evidence="10">
    <location>
        <position position="423"/>
    </location>
    <ligand>
        <name>Zn(2+)</name>
        <dbReference type="ChEBI" id="CHEBI:29105"/>
    </ligand>
</feature>
<dbReference type="InterPro" id="IPR029035">
    <property type="entry name" value="DHS-like_NAD/FAD-binding_dom"/>
</dbReference>
<sequence length="592" mass="65463">MSSRKLIEYTSQKDKEINVESEKPSNMVYISRCQGCTFIINKQIGKLYIEKSIGCKIVVNVKVMSSLLEVYKCKDIILVPDVVHQLHTVTIEATDGVVLQLKKPNQLQRIVIMSCVNLKYCLVYPYPLESIPDLSKCDDSTQYLLNWEGGSTGKLAVNVLTRRGGYLSTVEQAEIMDKKQEEAMDKMMEMVIGTVQESIDKKVGNKPPAATGGKIASNTGDTASSGKEEACRPLVESTQEFQQKLGNMKDKLKPTETVVRDGPVIPGSKPGANSGAGRQYNIEDEEQKKEFVDSAKDLDKKVKMVAKFIREGKHVIFFTGAGISTSAGIPDFRSGMNTMLETGPGVWELRAHGQAHSRRSKPVKLISALPTVTHMSMVALHEAGLIKFTVSQNVDGLHRRSGMNPKQLAELHGNTNLESCSVCGVQYLRDFETREAFGVFNHETTRRCDDPACGNILLDSIINFGEQLPENEIKSAFDHGGKADVCVVLGSSLTVQPAATIPATVGSNRGKLVICNLQKTPLYNLATINVHSMCDVFMKKLVEDELKIPIPSFKLKRRAKLSFSQISMTNDWEFRFQGLDVFEDIPYSIIQG</sequence>
<evidence type="ECO:0000256" key="9">
    <source>
        <dbReference type="ARBA" id="ARBA00043038"/>
    </source>
</evidence>
<dbReference type="InterPro" id="IPR013912">
    <property type="entry name" value="Adenylate_cyclase-assoc_CAP_C"/>
</dbReference>
<keyword evidence="14" id="KW-1185">Reference proteome</keyword>
<evidence type="ECO:0000256" key="7">
    <source>
        <dbReference type="ARBA" id="ARBA00038170"/>
    </source>
</evidence>